<dbReference type="Pfam" id="PF13692">
    <property type="entry name" value="Glyco_trans_1_4"/>
    <property type="match status" value="1"/>
</dbReference>
<feature type="non-terminal residue" evidence="1">
    <location>
        <position position="266"/>
    </location>
</feature>
<protein>
    <submittedName>
        <fullName evidence="1">Uncharacterized protein</fullName>
    </submittedName>
</protein>
<dbReference type="AlphaFoldDB" id="A0A382DG87"/>
<reference evidence="1" key="1">
    <citation type="submission" date="2018-05" db="EMBL/GenBank/DDBJ databases">
        <authorList>
            <person name="Lanie J.A."/>
            <person name="Ng W.-L."/>
            <person name="Kazmierczak K.M."/>
            <person name="Andrzejewski T.M."/>
            <person name="Davidsen T.M."/>
            <person name="Wayne K.J."/>
            <person name="Tettelin H."/>
            <person name="Glass J.I."/>
            <person name="Rusch D."/>
            <person name="Podicherti R."/>
            <person name="Tsui H.-C.T."/>
            <person name="Winkler M.E."/>
        </authorList>
    </citation>
    <scope>NUCLEOTIDE SEQUENCE</scope>
</reference>
<dbReference type="Gene3D" id="3.40.50.2000">
    <property type="entry name" value="Glycogen Phosphorylase B"/>
    <property type="match status" value="2"/>
</dbReference>
<organism evidence="1">
    <name type="scientific">marine metagenome</name>
    <dbReference type="NCBI Taxonomy" id="408172"/>
    <lineage>
        <taxon>unclassified sequences</taxon>
        <taxon>metagenomes</taxon>
        <taxon>ecological metagenomes</taxon>
    </lineage>
</organism>
<accession>A0A382DG87</accession>
<dbReference type="SUPFAM" id="SSF53756">
    <property type="entry name" value="UDP-Glycosyltransferase/glycogen phosphorylase"/>
    <property type="match status" value="1"/>
</dbReference>
<dbReference type="PANTHER" id="PTHR12526">
    <property type="entry name" value="GLYCOSYLTRANSFERASE"/>
    <property type="match status" value="1"/>
</dbReference>
<dbReference type="EMBL" id="UINC01039227">
    <property type="protein sequence ID" value="SVB37408.1"/>
    <property type="molecule type" value="Genomic_DNA"/>
</dbReference>
<feature type="non-terminal residue" evidence="1">
    <location>
        <position position="1"/>
    </location>
</feature>
<gene>
    <name evidence="1" type="ORF">METZ01_LOCUS190262</name>
</gene>
<sequence length="266" mass="30660">LVHLRGNHWEELKMAKETLYNSPPKKIAINKWEGIAEQVFDGSKMILPICKHLENIVKNRYPQKPTDVLYQGITPENWYQIEGLELKHPCVGILQNATIWGKTKELLILPEILRQMPDVHFYWAGDGVYRDQILPVLQKFENFHWLGAIDYPDKVREFLTEIDVYALISGIDMSPLTLQEAQLMEKSVVATNVGGIPELMKDGETGFLVRKNNPEELTEKISILVNDNKKSQSMGKKGKDFVSTNFNWNKICRNFLDCLKKYDLNA</sequence>
<proteinExistence type="predicted"/>
<evidence type="ECO:0000313" key="1">
    <source>
        <dbReference type="EMBL" id="SVB37408.1"/>
    </source>
</evidence>
<name>A0A382DG87_9ZZZZ</name>